<dbReference type="Gene3D" id="3.20.20.80">
    <property type="entry name" value="Glycosidases"/>
    <property type="match status" value="1"/>
</dbReference>
<dbReference type="Proteomes" id="UP000410492">
    <property type="component" value="Unassembled WGS sequence"/>
</dbReference>
<feature type="chain" id="PRO_5025012447" description="alpha-glucosidase" evidence="6">
    <location>
        <begin position="20"/>
        <end position="618"/>
    </location>
</feature>
<dbReference type="PANTHER" id="PTHR10357">
    <property type="entry name" value="ALPHA-AMYLASE FAMILY MEMBER"/>
    <property type="match status" value="1"/>
</dbReference>
<dbReference type="AlphaFoldDB" id="A0A653BQA4"/>
<dbReference type="PANTHER" id="PTHR10357:SF179">
    <property type="entry name" value="NEUTRAL AND BASIC AMINO ACID TRANSPORT PROTEIN RBAT"/>
    <property type="match status" value="1"/>
</dbReference>
<dbReference type="EC" id="3.2.1.20" evidence="3"/>
<evidence type="ECO:0000256" key="1">
    <source>
        <dbReference type="ARBA" id="ARBA00001657"/>
    </source>
</evidence>
<keyword evidence="6" id="KW-0732">Signal</keyword>
<dbReference type="CDD" id="cd11328">
    <property type="entry name" value="AmyAc_maltase"/>
    <property type="match status" value="1"/>
</dbReference>
<dbReference type="EMBL" id="CAACVG010003655">
    <property type="protein sequence ID" value="VEN37694.1"/>
    <property type="molecule type" value="Genomic_DNA"/>
</dbReference>
<evidence type="ECO:0000256" key="4">
    <source>
        <dbReference type="ARBA" id="ARBA00023180"/>
    </source>
</evidence>
<evidence type="ECO:0000313" key="9">
    <source>
        <dbReference type="Proteomes" id="UP000410492"/>
    </source>
</evidence>
<feature type="signal peptide" evidence="6">
    <location>
        <begin position="1"/>
        <end position="19"/>
    </location>
</feature>
<comment type="similarity">
    <text evidence="2">Belongs to the glycosyl hydrolase 13 family.</text>
</comment>
<keyword evidence="9" id="KW-1185">Reference proteome</keyword>
<dbReference type="InterPro" id="IPR045857">
    <property type="entry name" value="O16G_dom_2"/>
</dbReference>
<dbReference type="Gene3D" id="3.90.400.10">
    <property type="entry name" value="Oligo-1,6-glucosidase, Domain 2"/>
    <property type="match status" value="1"/>
</dbReference>
<dbReference type="FunFam" id="3.90.400.10:FF:000001">
    <property type="entry name" value="Maltase A3, isoform A"/>
    <property type="match status" value="1"/>
</dbReference>
<dbReference type="SMART" id="SM00642">
    <property type="entry name" value="Aamy"/>
    <property type="match status" value="1"/>
</dbReference>
<evidence type="ECO:0000259" key="7">
    <source>
        <dbReference type="SMART" id="SM00642"/>
    </source>
</evidence>
<dbReference type="GO" id="GO:0005975">
    <property type="term" value="P:carbohydrate metabolic process"/>
    <property type="evidence" value="ECO:0007669"/>
    <property type="project" value="InterPro"/>
</dbReference>
<gene>
    <name evidence="8" type="ORF">CALMAC_LOCUS2864</name>
</gene>
<name>A0A653BQA4_CALMS</name>
<evidence type="ECO:0000256" key="6">
    <source>
        <dbReference type="SAM" id="SignalP"/>
    </source>
</evidence>
<dbReference type="Pfam" id="PF00128">
    <property type="entry name" value="Alpha-amylase"/>
    <property type="match status" value="1"/>
</dbReference>
<dbReference type="SUPFAM" id="SSF51445">
    <property type="entry name" value="(Trans)glycosidases"/>
    <property type="match status" value="1"/>
</dbReference>
<reference evidence="8 9" key="1">
    <citation type="submission" date="2019-01" db="EMBL/GenBank/DDBJ databases">
        <authorList>
            <person name="Sayadi A."/>
        </authorList>
    </citation>
    <scope>NUCLEOTIDE SEQUENCE [LARGE SCALE GENOMIC DNA]</scope>
</reference>
<evidence type="ECO:0000256" key="2">
    <source>
        <dbReference type="ARBA" id="ARBA00008061"/>
    </source>
</evidence>
<keyword evidence="5" id="KW-0326">Glycosidase</keyword>
<dbReference type="InterPro" id="IPR017853">
    <property type="entry name" value="GH"/>
</dbReference>
<comment type="catalytic activity">
    <reaction evidence="1">
        <text>Hydrolysis of terminal, non-reducing (1-&gt;4)-linked alpha-D-glucose residues with release of alpha-D-glucose.</text>
        <dbReference type="EC" id="3.2.1.20"/>
    </reaction>
</comment>
<keyword evidence="4" id="KW-0325">Glycoprotein</keyword>
<protein>
    <recommendedName>
        <fullName evidence="3">alpha-glucosidase</fullName>
        <ecNumber evidence="3">3.2.1.20</ecNumber>
    </recommendedName>
</protein>
<evidence type="ECO:0000256" key="3">
    <source>
        <dbReference type="ARBA" id="ARBA00012741"/>
    </source>
</evidence>
<evidence type="ECO:0000256" key="5">
    <source>
        <dbReference type="ARBA" id="ARBA00023295"/>
    </source>
</evidence>
<dbReference type="InterPro" id="IPR006047">
    <property type="entry name" value="GH13_cat_dom"/>
</dbReference>
<proteinExistence type="inferred from homology"/>
<accession>A0A653BQA4</accession>
<feature type="domain" description="Glycosyl hydrolase family 13 catalytic" evidence="7">
    <location>
        <begin position="60"/>
        <end position="456"/>
    </location>
</feature>
<keyword evidence="5" id="KW-0378">Hydrolase</keyword>
<evidence type="ECO:0000313" key="8">
    <source>
        <dbReference type="EMBL" id="VEN37694.1"/>
    </source>
</evidence>
<organism evidence="8 9">
    <name type="scientific">Callosobruchus maculatus</name>
    <name type="common">Southern cowpea weevil</name>
    <name type="synonym">Pulse bruchid</name>
    <dbReference type="NCBI Taxonomy" id="64391"/>
    <lineage>
        <taxon>Eukaryota</taxon>
        <taxon>Metazoa</taxon>
        <taxon>Ecdysozoa</taxon>
        <taxon>Arthropoda</taxon>
        <taxon>Hexapoda</taxon>
        <taxon>Insecta</taxon>
        <taxon>Pterygota</taxon>
        <taxon>Neoptera</taxon>
        <taxon>Endopterygota</taxon>
        <taxon>Coleoptera</taxon>
        <taxon>Polyphaga</taxon>
        <taxon>Cucujiformia</taxon>
        <taxon>Chrysomeloidea</taxon>
        <taxon>Chrysomelidae</taxon>
        <taxon>Bruchinae</taxon>
        <taxon>Bruchini</taxon>
        <taxon>Callosobruchus</taxon>
    </lineage>
</organism>
<dbReference type="OrthoDB" id="1740265at2759"/>
<dbReference type="GO" id="GO:0004558">
    <property type="term" value="F:alpha-1,4-glucosidase activity"/>
    <property type="evidence" value="ECO:0007669"/>
    <property type="project" value="UniProtKB-EC"/>
</dbReference>
<sequence length="618" mass="69874">MRGATACVTVALGLALCAGGHVVQVDLDDTLRYHHAGVEGEQPLGADAGDDWWKNAVFYQIYPRSFMDSDGDGIGDLKGVQQKLSYLKDLGITGAWLSPIFKSPNADQGYDISDYRTIDDVFGGNAALKELLAEAKKIGLKIILDFVPNHTSDEHQWFKDSVKRTRGYEDFYVWADGKIDDAGLTIPPNNWISTFKGSAWTWNDDRKQFYLHQFSEKQPDLNYTNPDVIKAMEDVMDFWMDMGVDGFRVDAVPYLVEDKDMRDEPLANNSHYDQNDADCLQRIYTKDTDGTYNVVYGIRKHVDDYAKAKKQPTKVLMSEAYTDIDKTMKYYGSDDGKQLGAHFTFNFELLGLIKDKNFKVTDIVNAINLWWKHMPKIYTPNWVLGNHDNHRVATRLGEKNVDAFNMLTAFLPGIMVTYNGEEIGMTDGQVTCEQGKDEQAKKDCSTFNETSRDFERTPMQWDDTKNAGFSTSDTVYLPVASNYKEVNVKVEKGKSTSHLEIYKQLLKFRKEHLQTTSTRDDLKVDGVSEKVFRAQRIRDDTTYTLLFNVDDTPQEVKLASQHLLLSTQPATGAHKVGDVMDTITLQPHESVIVKSAAGIQMAASLFLVALYSIVHFVI</sequence>